<comment type="caution">
    <text evidence="2">The sequence shown here is derived from an EMBL/GenBank/DDBJ whole genome shotgun (WGS) entry which is preliminary data.</text>
</comment>
<feature type="transmembrane region" description="Helical" evidence="1">
    <location>
        <begin position="49"/>
        <end position="71"/>
    </location>
</feature>
<evidence type="ECO:0008006" key="4">
    <source>
        <dbReference type="Google" id="ProtNLM"/>
    </source>
</evidence>
<dbReference type="RefSeq" id="WP_386047536.1">
    <property type="nucleotide sequence ID" value="NZ_JBHUIO010000008.1"/>
</dbReference>
<proteinExistence type="predicted"/>
<reference evidence="3" key="1">
    <citation type="journal article" date="2019" name="Int. J. Syst. Evol. Microbiol.">
        <title>The Global Catalogue of Microorganisms (GCM) 10K type strain sequencing project: providing services to taxonomists for standard genome sequencing and annotation.</title>
        <authorList>
            <consortium name="The Broad Institute Genomics Platform"/>
            <consortium name="The Broad Institute Genome Sequencing Center for Infectious Disease"/>
            <person name="Wu L."/>
            <person name="Ma J."/>
        </authorList>
    </citation>
    <scope>NUCLEOTIDE SEQUENCE [LARGE SCALE GENOMIC DNA]</scope>
    <source>
        <strain evidence="3">CGMCC 1.13574</strain>
    </source>
</reference>
<organism evidence="2 3">
    <name type="scientific">Tumebacillus lipolyticus</name>
    <dbReference type="NCBI Taxonomy" id="1280370"/>
    <lineage>
        <taxon>Bacteria</taxon>
        <taxon>Bacillati</taxon>
        <taxon>Bacillota</taxon>
        <taxon>Bacilli</taxon>
        <taxon>Bacillales</taxon>
        <taxon>Alicyclobacillaceae</taxon>
        <taxon>Tumebacillus</taxon>
    </lineage>
</organism>
<evidence type="ECO:0000256" key="1">
    <source>
        <dbReference type="SAM" id="Phobius"/>
    </source>
</evidence>
<evidence type="ECO:0000313" key="2">
    <source>
        <dbReference type="EMBL" id="MFD2171053.1"/>
    </source>
</evidence>
<protein>
    <recommendedName>
        <fullName evidence="4">RDD domain-containing protein</fullName>
    </recommendedName>
</protein>
<accession>A0ABW4ZYH1</accession>
<keyword evidence="3" id="KW-1185">Reference proteome</keyword>
<dbReference type="Proteomes" id="UP001597343">
    <property type="component" value="Unassembled WGS sequence"/>
</dbReference>
<gene>
    <name evidence="2" type="ORF">ACFSOY_13815</name>
</gene>
<keyword evidence="1" id="KW-0812">Transmembrane</keyword>
<dbReference type="EMBL" id="JBHUIO010000008">
    <property type="protein sequence ID" value="MFD2171053.1"/>
    <property type="molecule type" value="Genomic_DNA"/>
</dbReference>
<keyword evidence="1" id="KW-0472">Membrane</keyword>
<sequence length="86" mass="9499">MLVFLIFLTGWIAYPSVLRISFGFGWRTEGASSPVQRIIFSKGAGVHMVTFDFVFGVIAFFLVDFLLSLLVTGQSIHIVEQASAKV</sequence>
<name>A0ABW4ZYH1_9BACL</name>
<keyword evidence="1" id="KW-1133">Transmembrane helix</keyword>
<evidence type="ECO:0000313" key="3">
    <source>
        <dbReference type="Proteomes" id="UP001597343"/>
    </source>
</evidence>